<gene>
    <name evidence="1" type="ORF">NWP22_10925</name>
</gene>
<proteinExistence type="predicted"/>
<comment type="caution">
    <text evidence="1">The sequence shown here is derived from an EMBL/GenBank/DDBJ whole genome shotgun (WGS) entry which is preliminary data.</text>
</comment>
<evidence type="ECO:0000313" key="1">
    <source>
        <dbReference type="EMBL" id="MDH6106374.1"/>
    </source>
</evidence>
<evidence type="ECO:0000313" key="2">
    <source>
        <dbReference type="Proteomes" id="UP001159386"/>
    </source>
</evidence>
<accession>A0ABT6KG98</accession>
<dbReference type="Proteomes" id="UP001159386">
    <property type="component" value="Unassembled WGS sequence"/>
</dbReference>
<keyword evidence="2" id="KW-1185">Reference proteome</keyword>
<organism evidence="1 2">
    <name type="scientific">Anabaenopsis tanganyikae CS-531</name>
    <dbReference type="NCBI Taxonomy" id="2785304"/>
    <lineage>
        <taxon>Bacteria</taxon>
        <taxon>Bacillati</taxon>
        <taxon>Cyanobacteriota</taxon>
        <taxon>Cyanophyceae</taxon>
        <taxon>Nostocales</taxon>
        <taxon>Nodulariaceae</taxon>
        <taxon>Anabaenopsis</taxon>
        <taxon>Anabaenopsis tanganyikae</taxon>
    </lineage>
</organism>
<name>A0ABT6KG98_9CYAN</name>
<sequence>MIWEDTLNGDRPIPHKVMGLTSFKDKTILTKYVPMKFMLLF</sequence>
<dbReference type="RefSeq" id="WP_271730727.1">
    <property type="nucleotide sequence ID" value="NZ_JANQDF010000105.1"/>
</dbReference>
<dbReference type="EMBL" id="JANQDF010000105">
    <property type="protein sequence ID" value="MDH6106374.1"/>
    <property type="molecule type" value="Genomic_DNA"/>
</dbReference>
<reference evidence="1 2" key="1">
    <citation type="journal article" date="2023" name="J. Phycol.">
        <title>Chrysosporum ovalisporum is synonymous with the true-branching cyanobacterium Umezakia natans (Nostocales/Aphanizomenonaceae).</title>
        <authorList>
            <person name="McGregor G.B."/>
            <person name="Sendall B.C."/>
            <person name="Niiyama Y."/>
            <person name="Tuji A."/>
            <person name="Willis A."/>
        </authorList>
    </citation>
    <scope>NUCLEOTIDE SEQUENCE [LARGE SCALE GENOMIC DNA]</scope>
    <source>
        <strain evidence="1 2">CS-531</strain>
    </source>
</reference>
<protein>
    <submittedName>
        <fullName evidence="1">Uncharacterized protein</fullName>
    </submittedName>
</protein>